<feature type="domain" description="Phage terminase large subunit N-terminal" evidence="1">
    <location>
        <begin position="22"/>
        <end position="141"/>
    </location>
</feature>
<comment type="caution">
    <text evidence="3">The sequence shown here is derived from an EMBL/GenBank/DDBJ whole genome shotgun (WGS) entry which is preliminary data.</text>
</comment>
<gene>
    <name evidence="3" type="ORF">S01H1_27036</name>
</gene>
<feature type="domain" description="Phage terminase large subunit C-terminal" evidence="2">
    <location>
        <begin position="171"/>
        <end position="280"/>
    </location>
</feature>
<reference evidence="3" key="1">
    <citation type="journal article" date="2014" name="Front. Microbiol.">
        <title>High frequency of phylogenetically diverse reductive dehalogenase-homologous genes in deep subseafloor sedimentary metagenomes.</title>
        <authorList>
            <person name="Kawai M."/>
            <person name="Futagami T."/>
            <person name="Toyoda A."/>
            <person name="Takaki Y."/>
            <person name="Nishi S."/>
            <person name="Hori S."/>
            <person name="Arai W."/>
            <person name="Tsubouchi T."/>
            <person name="Morono Y."/>
            <person name="Uchiyama I."/>
            <person name="Ito T."/>
            <person name="Fujiyama A."/>
            <person name="Inagaki F."/>
            <person name="Takami H."/>
        </authorList>
    </citation>
    <scope>NUCLEOTIDE SEQUENCE</scope>
    <source>
        <strain evidence="3">Expedition CK06-06</strain>
    </source>
</reference>
<dbReference type="PANTHER" id="PTHR39184:SF1">
    <property type="entry name" value="PBSX PHAGE TERMINASE LARGE SUBUNIT"/>
    <property type="match status" value="1"/>
</dbReference>
<evidence type="ECO:0000259" key="1">
    <source>
        <dbReference type="Pfam" id="PF04466"/>
    </source>
</evidence>
<feature type="non-terminal residue" evidence="3">
    <location>
        <position position="1"/>
    </location>
</feature>
<dbReference type="InterPro" id="IPR052380">
    <property type="entry name" value="Viral_DNA_packaging_terminase"/>
</dbReference>
<dbReference type="PANTHER" id="PTHR39184">
    <property type="match status" value="1"/>
</dbReference>
<protein>
    <recommendedName>
        <fullName evidence="4">Phage terminase large subunit N-terminal domain-containing protein</fullName>
    </recommendedName>
</protein>
<dbReference type="Gene3D" id="3.30.420.280">
    <property type="match status" value="1"/>
</dbReference>
<evidence type="ECO:0000313" key="3">
    <source>
        <dbReference type="EMBL" id="GAF87175.1"/>
    </source>
</evidence>
<sequence>GTVLRDFIEILNNNDLYSPETHNKSSSEFWLYGNMIEFISLDQAQKVRGRKRDLLFINEANELSYEDWQQLIFRTTDKIILDYNPSDEFHWIYDHVITREDADFFQTTYKDNPFIEQSIVDEIERLKELDENYWKIYGLGERGTNKDNVFTNYGFVDVIPENAKLVSYGLDFGYSIDPTAVIGVYKNDDKLYINEVLYKRGLTNQDIAQELKPIINKSELICDSAEPKSIEELYRMGINSKPATKGRDSVANGIDVLKRYKIFLTNNSLNLIKEFKNYKWS</sequence>
<dbReference type="Pfam" id="PF04466">
    <property type="entry name" value="Terminase_3"/>
    <property type="match status" value="1"/>
</dbReference>
<dbReference type="Gene3D" id="3.40.50.300">
    <property type="entry name" value="P-loop containing nucleotide triphosphate hydrolases"/>
    <property type="match status" value="1"/>
</dbReference>
<feature type="non-terminal residue" evidence="3">
    <location>
        <position position="281"/>
    </location>
</feature>
<dbReference type="InterPro" id="IPR035413">
    <property type="entry name" value="Terminase_L_C"/>
</dbReference>
<evidence type="ECO:0008006" key="4">
    <source>
        <dbReference type="Google" id="ProtNLM"/>
    </source>
</evidence>
<evidence type="ECO:0000259" key="2">
    <source>
        <dbReference type="Pfam" id="PF17288"/>
    </source>
</evidence>
<dbReference type="InterPro" id="IPR027417">
    <property type="entry name" value="P-loop_NTPase"/>
</dbReference>
<accession>X0UF87</accession>
<proteinExistence type="predicted"/>
<dbReference type="Pfam" id="PF17288">
    <property type="entry name" value="Terminase_3C"/>
    <property type="match status" value="1"/>
</dbReference>
<dbReference type="EMBL" id="BARS01016426">
    <property type="protein sequence ID" value="GAF87175.1"/>
    <property type="molecule type" value="Genomic_DNA"/>
</dbReference>
<dbReference type="InterPro" id="IPR035412">
    <property type="entry name" value="Terminase_L_N"/>
</dbReference>
<name>X0UF87_9ZZZZ</name>
<organism evidence="3">
    <name type="scientific">marine sediment metagenome</name>
    <dbReference type="NCBI Taxonomy" id="412755"/>
    <lineage>
        <taxon>unclassified sequences</taxon>
        <taxon>metagenomes</taxon>
        <taxon>ecological metagenomes</taxon>
    </lineage>
</organism>
<dbReference type="AlphaFoldDB" id="X0UF87"/>